<reference evidence="7 8" key="1">
    <citation type="journal article" date="2019" name="Nat. Ecol. Evol.">
        <title>Megaphylogeny resolves global patterns of mushroom evolution.</title>
        <authorList>
            <person name="Varga T."/>
            <person name="Krizsan K."/>
            <person name="Foldi C."/>
            <person name="Dima B."/>
            <person name="Sanchez-Garcia M."/>
            <person name="Sanchez-Ramirez S."/>
            <person name="Szollosi G.J."/>
            <person name="Szarkandi J.G."/>
            <person name="Papp V."/>
            <person name="Albert L."/>
            <person name="Andreopoulos W."/>
            <person name="Angelini C."/>
            <person name="Antonin V."/>
            <person name="Barry K.W."/>
            <person name="Bougher N.L."/>
            <person name="Buchanan P."/>
            <person name="Buyck B."/>
            <person name="Bense V."/>
            <person name="Catcheside P."/>
            <person name="Chovatia M."/>
            <person name="Cooper J."/>
            <person name="Damon W."/>
            <person name="Desjardin D."/>
            <person name="Finy P."/>
            <person name="Geml J."/>
            <person name="Haridas S."/>
            <person name="Hughes K."/>
            <person name="Justo A."/>
            <person name="Karasinski D."/>
            <person name="Kautmanova I."/>
            <person name="Kiss B."/>
            <person name="Kocsube S."/>
            <person name="Kotiranta H."/>
            <person name="LaButti K.M."/>
            <person name="Lechner B.E."/>
            <person name="Liimatainen K."/>
            <person name="Lipzen A."/>
            <person name="Lukacs Z."/>
            <person name="Mihaltcheva S."/>
            <person name="Morgado L.N."/>
            <person name="Niskanen T."/>
            <person name="Noordeloos M.E."/>
            <person name="Ohm R.A."/>
            <person name="Ortiz-Santana B."/>
            <person name="Ovrebo C."/>
            <person name="Racz N."/>
            <person name="Riley R."/>
            <person name="Savchenko A."/>
            <person name="Shiryaev A."/>
            <person name="Soop K."/>
            <person name="Spirin V."/>
            <person name="Szebenyi C."/>
            <person name="Tomsovsky M."/>
            <person name="Tulloss R.E."/>
            <person name="Uehling J."/>
            <person name="Grigoriev I.V."/>
            <person name="Vagvolgyi C."/>
            <person name="Papp T."/>
            <person name="Martin F.M."/>
            <person name="Miettinen O."/>
            <person name="Hibbett D.S."/>
            <person name="Nagy L.G."/>
        </authorList>
    </citation>
    <scope>NUCLEOTIDE SEQUENCE [LARGE SCALE GENOMIC DNA]</scope>
    <source>
        <strain evidence="7 8">OMC1185</strain>
    </source>
</reference>
<feature type="region of interest" description="Disordered" evidence="5">
    <location>
        <begin position="124"/>
        <end position="146"/>
    </location>
</feature>
<name>A0A5C3MRM5_9AGAM</name>
<feature type="zinc finger region" description="C3H1-type" evidence="4">
    <location>
        <begin position="168"/>
        <end position="194"/>
    </location>
</feature>
<protein>
    <recommendedName>
        <fullName evidence="6">C3H1-type domain-containing protein</fullName>
    </recommendedName>
</protein>
<keyword evidence="8" id="KW-1185">Reference proteome</keyword>
<feature type="region of interest" description="Disordered" evidence="5">
    <location>
        <begin position="1"/>
        <end position="37"/>
    </location>
</feature>
<feature type="domain" description="C3H1-type" evidence="6">
    <location>
        <begin position="168"/>
        <end position="194"/>
    </location>
</feature>
<accession>A0A5C3MRM5</accession>
<feature type="compositionally biased region" description="Basic and acidic residues" evidence="5">
    <location>
        <begin position="136"/>
        <end position="146"/>
    </location>
</feature>
<sequence>MMQDSVPFRGKSDGQPQWAPFGSSPRNEAPLWGEGWHSGLDNAMLKQKERSARRLMPGPAPVEKSVSNEPSSLLLAGICPLGNQLQSSHVGPGMIRQGEGAGSWHSASPFYSSEVMQPSFERADARHSSRPGIAPKRHDGNIPRMPPAREWEAIDLRISGIQRLKHGQASSDICFDYLRDKCFRRECRFRHEKPERSDQHHLPNTKLGPPRQICELDAQEEDVHHMRLRNSIQGRRPPLDCPTSRPGARVAIGGTLAGHPSGSIEPQLGRGFAEKMTPEPLVQPNNRASSLRDFGNVPQVAPMEVSARLASDLHPSQRLQAGEGTAAIATHGAVSGTLDRSNGRPTHLPSMTQAPSVLAEGTQQSSVQPIDPDLARILKLLCESASHNREEPISTNHEHLHAGDSVIAPSQTDTTETVNLANKIKGVSPAPPPRREVCRNFKMGRCYRGDRCPHQHDVSAYSPPAAQSNIDRA</sequence>
<evidence type="ECO:0000313" key="7">
    <source>
        <dbReference type="EMBL" id="TFK47597.1"/>
    </source>
</evidence>
<keyword evidence="3 4" id="KW-0862">Zinc</keyword>
<keyword evidence="2 4" id="KW-0863">Zinc-finger</keyword>
<evidence type="ECO:0000256" key="2">
    <source>
        <dbReference type="ARBA" id="ARBA00022771"/>
    </source>
</evidence>
<keyword evidence="1 4" id="KW-0479">Metal-binding</keyword>
<dbReference type="InterPro" id="IPR036855">
    <property type="entry name" value="Znf_CCCH_sf"/>
</dbReference>
<proteinExistence type="predicted"/>
<evidence type="ECO:0000256" key="3">
    <source>
        <dbReference type="ARBA" id="ARBA00022833"/>
    </source>
</evidence>
<feature type="domain" description="C3H1-type" evidence="6">
    <location>
        <begin position="432"/>
        <end position="459"/>
    </location>
</feature>
<evidence type="ECO:0000259" key="6">
    <source>
        <dbReference type="PROSITE" id="PS50103"/>
    </source>
</evidence>
<dbReference type="EMBL" id="ML213523">
    <property type="protein sequence ID" value="TFK47597.1"/>
    <property type="molecule type" value="Genomic_DNA"/>
</dbReference>
<evidence type="ECO:0000256" key="5">
    <source>
        <dbReference type="SAM" id="MobiDB-lite"/>
    </source>
</evidence>
<dbReference type="SMART" id="SM00356">
    <property type="entry name" value="ZnF_C3H1"/>
    <property type="match status" value="2"/>
</dbReference>
<gene>
    <name evidence="7" type="ORF">OE88DRAFT_776556</name>
</gene>
<dbReference type="InterPro" id="IPR000571">
    <property type="entry name" value="Znf_CCCH"/>
</dbReference>
<evidence type="ECO:0000256" key="4">
    <source>
        <dbReference type="PROSITE-ProRule" id="PRU00723"/>
    </source>
</evidence>
<feature type="region of interest" description="Disordered" evidence="5">
    <location>
        <begin position="452"/>
        <end position="473"/>
    </location>
</feature>
<organism evidence="7 8">
    <name type="scientific">Heliocybe sulcata</name>
    <dbReference type="NCBI Taxonomy" id="5364"/>
    <lineage>
        <taxon>Eukaryota</taxon>
        <taxon>Fungi</taxon>
        <taxon>Dikarya</taxon>
        <taxon>Basidiomycota</taxon>
        <taxon>Agaricomycotina</taxon>
        <taxon>Agaricomycetes</taxon>
        <taxon>Gloeophyllales</taxon>
        <taxon>Gloeophyllaceae</taxon>
        <taxon>Heliocybe</taxon>
    </lineage>
</organism>
<dbReference type="Proteomes" id="UP000305948">
    <property type="component" value="Unassembled WGS sequence"/>
</dbReference>
<dbReference type="PROSITE" id="PS50103">
    <property type="entry name" value="ZF_C3H1"/>
    <property type="match status" value="2"/>
</dbReference>
<dbReference type="SUPFAM" id="SSF90229">
    <property type="entry name" value="CCCH zinc finger"/>
    <property type="match status" value="1"/>
</dbReference>
<dbReference type="GO" id="GO:0008270">
    <property type="term" value="F:zinc ion binding"/>
    <property type="evidence" value="ECO:0007669"/>
    <property type="project" value="UniProtKB-KW"/>
</dbReference>
<feature type="zinc finger region" description="C3H1-type" evidence="4">
    <location>
        <begin position="432"/>
        <end position="459"/>
    </location>
</feature>
<evidence type="ECO:0000256" key="1">
    <source>
        <dbReference type="ARBA" id="ARBA00022723"/>
    </source>
</evidence>
<dbReference type="AlphaFoldDB" id="A0A5C3MRM5"/>
<evidence type="ECO:0000313" key="8">
    <source>
        <dbReference type="Proteomes" id="UP000305948"/>
    </source>
</evidence>